<proteinExistence type="predicted"/>
<evidence type="ECO:0000313" key="2">
    <source>
        <dbReference type="Proteomes" id="UP001589609"/>
    </source>
</evidence>
<keyword evidence="2" id="KW-1185">Reference proteome</keyword>
<accession>A0ABV5WA37</accession>
<name>A0ABV5WA37_9BACI</name>
<dbReference type="Proteomes" id="UP001589609">
    <property type="component" value="Unassembled WGS sequence"/>
</dbReference>
<protein>
    <submittedName>
        <fullName evidence="1">Uncharacterized protein</fullName>
    </submittedName>
</protein>
<organism evidence="1 2">
    <name type="scientific">Ectobacillus funiculus</name>
    <dbReference type="NCBI Taxonomy" id="137993"/>
    <lineage>
        <taxon>Bacteria</taxon>
        <taxon>Bacillati</taxon>
        <taxon>Bacillota</taxon>
        <taxon>Bacilli</taxon>
        <taxon>Bacillales</taxon>
        <taxon>Bacillaceae</taxon>
        <taxon>Ectobacillus</taxon>
    </lineage>
</organism>
<sequence>MFGYFNTTNDEEPIQAQANIGHSGNSDVDVFTHIEVDTKPIAYAMLCSLYAQGKLSKNEFNLAVRKLEVLMNRNKQQSN</sequence>
<evidence type="ECO:0000313" key="1">
    <source>
        <dbReference type="EMBL" id="MFB9757265.1"/>
    </source>
</evidence>
<gene>
    <name evidence="1" type="ORF">ACFFMS_01680</name>
</gene>
<dbReference type="EMBL" id="JBHMAF010000008">
    <property type="protein sequence ID" value="MFB9757265.1"/>
    <property type="molecule type" value="Genomic_DNA"/>
</dbReference>
<reference evidence="1 2" key="1">
    <citation type="submission" date="2024-09" db="EMBL/GenBank/DDBJ databases">
        <authorList>
            <person name="Sun Q."/>
            <person name="Mori K."/>
        </authorList>
    </citation>
    <scope>NUCLEOTIDE SEQUENCE [LARGE SCALE GENOMIC DNA]</scope>
    <source>
        <strain evidence="1 2">JCM 11201</strain>
    </source>
</reference>
<comment type="caution">
    <text evidence="1">The sequence shown here is derived from an EMBL/GenBank/DDBJ whole genome shotgun (WGS) entry which is preliminary data.</text>
</comment>